<evidence type="ECO:0000313" key="5">
    <source>
        <dbReference type="EMBL" id="KAJ7194730.1"/>
    </source>
</evidence>
<evidence type="ECO:0000313" key="6">
    <source>
        <dbReference type="Proteomes" id="UP001219525"/>
    </source>
</evidence>
<sequence length="276" mass="29920">MSDSGALVEYRGNCHCGAFMFTFKAPELKQASECDCSICSKNGYLWASPSHDTFTAVKGDEDTTLVAYEFGNRTLAHKFCPTCGTSIMARFLNPEAANGMTVLINLRALADLDFASLPVNPEKFPGAAVKPAYQPPSPVPVGPIPEGSTEYNGNCHCGAVAYTFLSPEEISTVLNCNCSICSRDGALWIHPAVDNVTFRGLESVTEYTFGMKRVYHRFCKICGVAISARFAGPANSFLSPDKMALNVRTMNDVDLGSLKVRKGNAKAARPKYKSPW</sequence>
<dbReference type="PANTHER" id="PTHR28620:SF1">
    <property type="entry name" value="CENP-V_GFA DOMAIN-CONTAINING PROTEIN"/>
    <property type="match status" value="1"/>
</dbReference>
<dbReference type="InterPro" id="IPR006913">
    <property type="entry name" value="CENP-V/GFA"/>
</dbReference>
<evidence type="ECO:0000256" key="3">
    <source>
        <dbReference type="ARBA" id="ARBA00022833"/>
    </source>
</evidence>
<dbReference type="GO" id="GO:0016846">
    <property type="term" value="F:carbon-sulfur lyase activity"/>
    <property type="evidence" value="ECO:0007669"/>
    <property type="project" value="InterPro"/>
</dbReference>
<dbReference type="InterPro" id="IPR011057">
    <property type="entry name" value="Mss4-like_sf"/>
</dbReference>
<dbReference type="InterPro" id="IPR052355">
    <property type="entry name" value="CENP-V-like"/>
</dbReference>
<dbReference type="GO" id="GO:0046872">
    <property type="term" value="F:metal ion binding"/>
    <property type="evidence" value="ECO:0007669"/>
    <property type="project" value="UniProtKB-KW"/>
</dbReference>
<keyword evidence="3" id="KW-0862">Zinc</keyword>
<keyword evidence="2" id="KW-0479">Metal-binding</keyword>
<evidence type="ECO:0000259" key="4">
    <source>
        <dbReference type="PROSITE" id="PS51891"/>
    </source>
</evidence>
<dbReference type="Proteomes" id="UP001219525">
    <property type="component" value="Unassembled WGS sequence"/>
</dbReference>
<dbReference type="AlphaFoldDB" id="A0AAD6Y7F6"/>
<feature type="domain" description="CENP-V/GFA" evidence="4">
    <location>
        <begin position="10"/>
        <end position="125"/>
    </location>
</feature>
<reference evidence="5" key="1">
    <citation type="submission" date="2023-03" db="EMBL/GenBank/DDBJ databases">
        <title>Massive genome expansion in bonnet fungi (Mycena s.s.) driven by repeated elements and novel gene families across ecological guilds.</title>
        <authorList>
            <consortium name="Lawrence Berkeley National Laboratory"/>
            <person name="Harder C.B."/>
            <person name="Miyauchi S."/>
            <person name="Viragh M."/>
            <person name="Kuo A."/>
            <person name="Thoen E."/>
            <person name="Andreopoulos B."/>
            <person name="Lu D."/>
            <person name="Skrede I."/>
            <person name="Drula E."/>
            <person name="Henrissat B."/>
            <person name="Morin E."/>
            <person name="Kohler A."/>
            <person name="Barry K."/>
            <person name="LaButti K."/>
            <person name="Morin E."/>
            <person name="Salamov A."/>
            <person name="Lipzen A."/>
            <person name="Mereny Z."/>
            <person name="Hegedus B."/>
            <person name="Baldrian P."/>
            <person name="Stursova M."/>
            <person name="Weitz H."/>
            <person name="Taylor A."/>
            <person name="Grigoriev I.V."/>
            <person name="Nagy L.G."/>
            <person name="Martin F."/>
            <person name="Kauserud H."/>
        </authorList>
    </citation>
    <scope>NUCLEOTIDE SEQUENCE</scope>
    <source>
        <strain evidence="5">9144</strain>
    </source>
</reference>
<dbReference type="PROSITE" id="PS51891">
    <property type="entry name" value="CENP_V_GFA"/>
    <property type="match status" value="2"/>
</dbReference>
<accession>A0AAD6Y7F6</accession>
<dbReference type="SUPFAM" id="SSF51316">
    <property type="entry name" value="Mss4-like"/>
    <property type="match status" value="2"/>
</dbReference>
<dbReference type="Gene3D" id="2.170.150.70">
    <property type="match status" value="2"/>
</dbReference>
<protein>
    <submittedName>
        <fullName evidence="5">Glutathione-dependent formaldehyde-activating enzyme</fullName>
    </submittedName>
</protein>
<evidence type="ECO:0000256" key="1">
    <source>
        <dbReference type="ARBA" id="ARBA00005495"/>
    </source>
</evidence>
<dbReference type="Pfam" id="PF04828">
    <property type="entry name" value="GFA"/>
    <property type="match status" value="2"/>
</dbReference>
<keyword evidence="6" id="KW-1185">Reference proteome</keyword>
<comment type="caution">
    <text evidence="5">The sequence shown here is derived from an EMBL/GenBank/DDBJ whole genome shotgun (WGS) entry which is preliminary data.</text>
</comment>
<comment type="similarity">
    <text evidence="1">Belongs to the Gfa family.</text>
</comment>
<proteinExistence type="inferred from homology"/>
<gene>
    <name evidence="5" type="ORF">GGX14DRAFT_678353</name>
</gene>
<feature type="domain" description="CENP-V/GFA" evidence="4">
    <location>
        <begin position="151"/>
        <end position="276"/>
    </location>
</feature>
<dbReference type="PANTHER" id="PTHR28620">
    <property type="entry name" value="CENTROMERE PROTEIN V"/>
    <property type="match status" value="1"/>
</dbReference>
<organism evidence="5 6">
    <name type="scientific">Mycena pura</name>
    <dbReference type="NCBI Taxonomy" id="153505"/>
    <lineage>
        <taxon>Eukaryota</taxon>
        <taxon>Fungi</taxon>
        <taxon>Dikarya</taxon>
        <taxon>Basidiomycota</taxon>
        <taxon>Agaricomycotina</taxon>
        <taxon>Agaricomycetes</taxon>
        <taxon>Agaricomycetidae</taxon>
        <taxon>Agaricales</taxon>
        <taxon>Marasmiineae</taxon>
        <taxon>Mycenaceae</taxon>
        <taxon>Mycena</taxon>
    </lineage>
</organism>
<evidence type="ECO:0000256" key="2">
    <source>
        <dbReference type="ARBA" id="ARBA00022723"/>
    </source>
</evidence>
<name>A0AAD6Y7F6_9AGAR</name>
<dbReference type="EMBL" id="JARJCW010000096">
    <property type="protein sequence ID" value="KAJ7194730.1"/>
    <property type="molecule type" value="Genomic_DNA"/>
</dbReference>